<dbReference type="Pfam" id="PF01103">
    <property type="entry name" value="Omp85"/>
    <property type="match status" value="1"/>
</dbReference>
<name>A0AAX1N2N3_9BACT</name>
<evidence type="ECO:0000256" key="2">
    <source>
        <dbReference type="ARBA" id="ARBA00022692"/>
    </source>
</evidence>
<dbReference type="GO" id="GO:0019867">
    <property type="term" value="C:outer membrane"/>
    <property type="evidence" value="ECO:0007669"/>
    <property type="project" value="InterPro"/>
</dbReference>
<evidence type="ECO:0000256" key="3">
    <source>
        <dbReference type="ARBA" id="ARBA00022729"/>
    </source>
</evidence>
<dbReference type="RefSeq" id="WP_169663440.1">
    <property type="nucleotide sequence ID" value="NZ_CP076132.1"/>
</dbReference>
<keyword evidence="2" id="KW-0812">Transmembrane</keyword>
<dbReference type="InterPro" id="IPR000184">
    <property type="entry name" value="Bac_surfAg_D15"/>
</dbReference>
<dbReference type="Gene3D" id="2.40.160.50">
    <property type="entry name" value="membrane protein fhac: a member of the omp85/tpsb transporter family"/>
    <property type="match status" value="1"/>
</dbReference>
<comment type="subcellular location">
    <subcellularLocation>
        <location evidence="1">Membrane</location>
    </subcellularLocation>
</comment>
<dbReference type="Pfam" id="PF07244">
    <property type="entry name" value="POTRA"/>
    <property type="match status" value="1"/>
</dbReference>
<sequence>MLKSNHYILILISFLISSCVSYKELEKENALLAKQRIEGVKYTDRSVLENLIRNKPNRTFLGTGLRTPLAAYQRGEKYYEKQVSKDSAKLSDLNDYYETLINYKEKELLESIEDNRALLDSLYQLDIYETYAKVHEIEKRSVRDSIRGIRKLRKIKSKSISKTEKLNTRLEKGNWLMRSAGEPPSYFDIESSESAAKSIQRYLVTKGYLNAKVSYHYDTLQTEPYVFVREVFTVKENKPWMINKLVYDVKDREVLNFIMTYNKKSILKEKTQYSETKLQNERNRITKLLKNNGYFDFNTNYIKYEVDTNKTHLKVDVKLIIDSPADKDTHTKYYIKDIVVETDPNDKVASDSTEYDDITYIQHSKKYKEKILNGKMALKESKPFNESLTNDTRFFLSQMDAFKFVNIEYVKQGEDSLNANIYTSSFNKYQYAFETGLNVSRSLPGPFASISLKSRNIFRGAESLEFRGRFSLEAQASVTESSDELYNGTEYGFSTILKVPRPLIPFSAKLNDLYYYRTAKTKILSDVAYVSRPEYTRLNIKGQFGYEWRNRKEDLFEFSLADLNVIRTPFLSNDFRVRLQQLAEQGNTLHYSFDNSFVTSSHLSMSRMRGNYVTGTSKASYIKLFGEVGGNFLDIVNDWTGSQPGSIYGLRYYKFYKLYFDLRRVVPIGEKKKHIFASRIHMGVAKSYGEVDALPYEKYFFSGGGNSNRAWRPRRLGPGSYTPPQRENGTFDYSYEQPGDMIMEFNVEWRYKISRLLQWAFFIDASNVWLLEEDQTRPGGNFEFSRFWKEFGIGAGVGARLDFSFLIIRLDVGTKIFDPARQEGYRFIAGYDFLGKGTTEFNIGIGYPF</sequence>
<evidence type="ECO:0000259" key="7">
    <source>
        <dbReference type="Pfam" id="PF07244"/>
    </source>
</evidence>
<organism evidence="8 9">
    <name type="scientific">Flammeovirga yaeyamensis</name>
    <dbReference type="NCBI Taxonomy" id="367791"/>
    <lineage>
        <taxon>Bacteria</taxon>
        <taxon>Pseudomonadati</taxon>
        <taxon>Bacteroidota</taxon>
        <taxon>Cytophagia</taxon>
        <taxon>Cytophagales</taxon>
        <taxon>Flammeovirgaceae</taxon>
        <taxon>Flammeovirga</taxon>
    </lineage>
</organism>
<dbReference type="PANTHER" id="PTHR12815:SF47">
    <property type="entry name" value="TRANSLOCATION AND ASSEMBLY MODULE SUBUNIT TAMA"/>
    <property type="match status" value="1"/>
</dbReference>
<gene>
    <name evidence="8" type="ORF">KMW28_10615</name>
</gene>
<evidence type="ECO:0000259" key="6">
    <source>
        <dbReference type="Pfam" id="PF01103"/>
    </source>
</evidence>
<feature type="domain" description="POTRA" evidence="7">
    <location>
        <begin position="266"/>
        <end position="318"/>
    </location>
</feature>
<dbReference type="EMBL" id="CP076132">
    <property type="protein sequence ID" value="QWG00108.1"/>
    <property type="molecule type" value="Genomic_DNA"/>
</dbReference>
<dbReference type="Proteomes" id="UP000678679">
    <property type="component" value="Chromosome 1"/>
</dbReference>
<reference evidence="8 9" key="1">
    <citation type="submission" date="2021-05" db="EMBL/GenBank/DDBJ databases">
        <title>Comparative genomic studies on the polysaccharide-degrading batcterial strains of the Flammeovirga genus.</title>
        <authorList>
            <person name="Zewei F."/>
            <person name="Zheng Z."/>
            <person name="Yu L."/>
            <person name="Ruyue G."/>
            <person name="Yanhong M."/>
            <person name="Yuanyuan C."/>
            <person name="Jingyan G."/>
            <person name="Wenjun H."/>
        </authorList>
    </citation>
    <scope>NUCLEOTIDE SEQUENCE [LARGE SCALE GENOMIC DNA]</scope>
    <source>
        <strain evidence="8 9">NBRC:100898</strain>
    </source>
</reference>
<dbReference type="Gene3D" id="3.10.20.310">
    <property type="entry name" value="membrane protein fhac"/>
    <property type="match status" value="1"/>
</dbReference>
<dbReference type="InterPro" id="IPR010827">
    <property type="entry name" value="BamA/TamA_POTRA"/>
</dbReference>
<keyword evidence="9" id="KW-1185">Reference proteome</keyword>
<evidence type="ECO:0000256" key="4">
    <source>
        <dbReference type="ARBA" id="ARBA00023136"/>
    </source>
</evidence>
<feature type="domain" description="Bacterial surface antigen (D15)" evidence="6">
    <location>
        <begin position="630"/>
        <end position="847"/>
    </location>
</feature>
<dbReference type="KEGG" id="fya:KMW28_10615"/>
<dbReference type="InterPro" id="IPR039910">
    <property type="entry name" value="D15-like"/>
</dbReference>
<dbReference type="AlphaFoldDB" id="A0AAX1N2N3"/>
<dbReference type="PANTHER" id="PTHR12815">
    <property type="entry name" value="SORTING AND ASSEMBLY MACHINERY SAMM50 PROTEIN FAMILY MEMBER"/>
    <property type="match status" value="1"/>
</dbReference>
<evidence type="ECO:0000313" key="9">
    <source>
        <dbReference type="Proteomes" id="UP000678679"/>
    </source>
</evidence>
<proteinExistence type="predicted"/>
<evidence type="ECO:0000313" key="8">
    <source>
        <dbReference type="EMBL" id="QWG00108.1"/>
    </source>
</evidence>
<dbReference type="PROSITE" id="PS51257">
    <property type="entry name" value="PROKAR_LIPOPROTEIN"/>
    <property type="match status" value="1"/>
</dbReference>
<keyword evidence="4" id="KW-0472">Membrane</keyword>
<evidence type="ECO:0000256" key="5">
    <source>
        <dbReference type="ARBA" id="ARBA00023237"/>
    </source>
</evidence>
<keyword evidence="3" id="KW-0732">Signal</keyword>
<protein>
    <submittedName>
        <fullName evidence="8">BamA/TamA family outer membrane protein</fullName>
    </submittedName>
</protein>
<keyword evidence="5" id="KW-0998">Cell outer membrane</keyword>
<evidence type="ECO:0000256" key="1">
    <source>
        <dbReference type="ARBA" id="ARBA00004370"/>
    </source>
</evidence>
<accession>A0AAX1N2N3</accession>